<dbReference type="Pfam" id="PF13086">
    <property type="entry name" value="AAA_11"/>
    <property type="match status" value="2"/>
</dbReference>
<dbReference type="InterPro" id="IPR047187">
    <property type="entry name" value="SF1_C_Upf1"/>
</dbReference>
<dbReference type="Pfam" id="PF13087">
    <property type="entry name" value="AAA_12"/>
    <property type="match status" value="1"/>
</dbReference>
<dbReference type="Proteomes" id="UP001500298">
    <property type="component" value="Unassembled WGS sequence"/>
</dbReference>
<evidence type="ECO:0000313" key="3">
    <source>
        <dbReference type="EMBL" id="GAA4820583.1"/>
    </source>
</evidence>
<organism evidence="3 4">
    <name type="scientific">Algivirga pacifica</name>
    <dbReference type="NCBI Taxonomy" id="1162670"/>
    <lineage>
        <taxon>Bacteria</taxon>
        <taxon>Pseudomonadati</taxon>
        <taxon>Bacteroidota</taxon>
        <taxon>Cytophagia</taxon>
        <taxon>Cytophagales</taxon>
        <taxon>Flammeovirgaceae</taxon>
        <taxon>Algivirga</taxon>
    </lineage>
</organism>
<feature type="domain" description="DNA2/NAM7 helicase helicase" evidence="1">
    <location>
        <begin position="697"/>
        <end position="791"/>
    </location>
</feature>
<dbReference type="EMBL" id="BAABJX010000003">
    <property type="protein sequence ID" value="GAA4820583.1"/>
    <property type="molecule type" value="Genomic_DNA"/>
</dbReference>
<dbReference type="InterPro" id="IPR045055">
    <property type="entry name" value="DNA2/NAM7-like"/>
</dbReference>
<keyword evidence="4" id="KW-1185">Reference proteome</keyword>
<name>A0ABP9D2S0_9BACT</name>
<feature type="domain" description="DNA2/NAM7 helicase helicase" evidence="1">
    <location>
        <begin position="803"/>
        <end position="876"/>
    </location>
</feature>
<reference evidence="4" key="1">
    <citation type="journal article" date="2019" name="Int. J. Syst. Evol. Microbiol.">
        <title>The Global Catalogue of Microorganisms (GCM) 10K type strain sequencing project: providing services to taxonomists for standard genome sequencing and annotation.</title>
        <authorList>
            <consortium name="The Broad Institute Genomics Platform"/>
            <consortium name="The Broad Institute Genome Sequencing Center for Infectious Disease"/>
            <person name="Wu L."/>
            <person name="Ma J."/>
        </authorList>
    </citation>
    <scope>NUCLEOTIDE SEQUENCE [LARGE SCALE GENOMIC DNA]</scope>
    <source>
        <strain evidence="4">JCM 18326</strain>
    </source>
</reference>
<accession>A0ABP9D2S0</accession>
<evidence type="ECO:0000259" key="1">
    <source>
        <dbReference type="Pfam" id="PF13086"/>
    </source>
</evidence>
<dbReference type="SUPFAM" id="SSF52540">
    <property type="entry name" value="P-loop containing nucleoside triphosphate hydrolases"/>
    <property type="match status" value="1"/>
</dbReference>
<sequence length="1445" mass="168036">MEHPIAIEFFDELYILHQEERLHMQQKFIKLKTLLEQICKDLTRDEPMHMSNLFARISYLGNKKKLDKRLLWQLHRVRMTANRVRKRYYTPDQQEWLFAVATVTEALSILYAESNSTPLDIPPKLKDIRPERIPYQVSAREIGERIEKIRVVVLQKLEDEACLLCVEESAADEETVKVRYDVPQDNLEYTTTIHHLWEGAQLNLLDVYTDESGCYVPRHFVVEPDYLVDVTAVAECFQKSGVNTLLNLNRKFEQTEATAAMQLGNVANFFLDELLNESVQDPLNFEETFKKTFQQYPVQYSAINDLQDKESFMKFYQRAQIQFTNIRKVVREDLKTEGINEDNCYIEPSFISEKYGFQGRLDLLHFNEKDGEPHFDIFELKSSSSVPSLELGRDGMWVNHKTQALIYRMLLQSAFQVKPEQVNPSIFYSSVNAQNLRFAPSVQSLEKEILNARNIIVCRDLQLAQSPHGESASQVLRLISERKFQGAPPFVMDKVRHFEHSLRSMSILEREYLFSFVSFIAKEQQLSKIGDTEFRQGMAALWLEGFDEKAEAFNIFYDLEIEENHADAEKPHIIFKRTNEENNFVNFREGDIAVLYPRSSAEDHALKNQIFKCSIVSITKDHITVRFRFRQRNLSFFNLHQQWALEHDVLDNSFASMYKGLFSFLSETSKQKKDVLLGMEKPKRAPLVTDFYTEDVLNEEEKRIIGKALAAEDYFLVVGPPGTGKTSRMLKNLTANLHKDPQQNILLLAYTNRAVDEICEAVDMAIEEKADGERKFIRIGSEFSTAEQWRPCLLDKVAAAAKNRAELKEMIQKHRIFVGTLASITGKLELFKLKDFDIAIVDEASQILEPQIVGLLPKVRRFVLIGDQKQLPAIVQQEAELSAVKQEELHSIGLFNRRNSYFERIFNRCQENGWEWAFDMLTHQGRMHQELSVFSNQSFYDNKLTTVPLPWQHATLSFDKVDQENKYERMLSEHRLLFIPSRKKSDDKSDKINSDEALMVVELVKAVKSLYLSNGKGFDPLKTIGIITPYRNQIAQIKHELEQAGIEEADKLTIDTVERYQGSQREVIIISFCANTPFQVKNLMSLTDDGVVDRKLNVAITRARQQMIFVGNEELLSRETIFYRLIEWVKSRDGYIHEEIPNMLKHDFQLPKERLSTGVELIPEDVAFEKAFEKVVYNVVQQHPATEGASLMGADDHFLRNIVLAYGRTIFDEPYEHEWEQFCFSAEDKVNAYAYFNMQKHFYSGKYVLGQIKDQLAETLAKWSNRLFFFDIGCGPMTAGLAFNQVMQTTRKHFVFNYIGVDHSQAMLAKAKEFSEQDLLERTTYCSLVSRLEDINWGYVQDCFAQPHVIILNFSHVMEVFTLEETLVYVDVFKRMMSRFPQNRYYVVYQSTLAEQESYNYKHFLERLNSNYQILTNGKAQVKGKGCSEVLYDQQEEVYYEWIAL</sequence>
<gene>
    <name evidence="3" type="ORF">GCM10023331_01170</name>
</gene>
<comment type="caution">
    <text evidence="3">The sequence shown here is derived from an EMBL/GenBank/DDBJ whole genome shotgun (WGS) entry which is preliminary data.</text>
</comment>
<dbReference type="CDD" id="cd18808">
    <property type="entry name" value="SF1_C_Upf1"/>
    <property type="match status" value="1"/>
</dbReference>
<dbReference type="InterPro" id="IPR041677">
    <property type="entry name" value="DNA2/NAM7_AAA_11"/>
</dbReference>
<evidence type="ECO:0000313" key="4">
    <source>
        <dbReference type="Proteomes" id="UP001500298"/>
    </source>
</evidence>
<feature type="domain" description="DNA2/NAM7 helicase-like C-terminal" evidence="2">
    <location>
        <begin position="903"/>
        <end position="1113"/>
    </location>
</feature>
<dbReference type="PANTHER" id="PTHR10887:SF495">
    <property type="entry name" value="HELICASE SENATAXIN ISOFORM X1-RELATED"/>
    <property type="match status" value="1"/>
</dbReference>
<dbReference type="PANTHER" id="PTHR10887">
    <property type="entry name" value="DNA2/NAM7 HELICASE FAMILY"/>
    <property type="match status" value="1"/>
</dbReference>
<evidence type="ECO:0000259" key="2">
    <source>
        <dbReference type="Pfam" id="PF13087"/>
    </source>
</evidence>
<protein>
    <submittedName>
        <fullName evidence="3">AAA domain-containing protein</fullName>
    </submittedName>
</protein>
<dbReference type="RefSeq" id="WP_345368467.1">
    <property type="nucleotide sequence ID" value="NZ_BAABJX010000003.1"/>
</dbReference>
<dbReference type="Gene3D" id="3.40.50.300">
    <property type="entry name" value="P-loop containing nucleotide triphosphate hydrolases"/>
    <property type="match status" value="2"/>
</dbReference>
<proteinExistence type="predicted"/>
<dbReference type="InterPro" id="IPR027417">
    <property type="entry name" value="P-loop_NTPase"/>
</dbReference>
<dbReference type="InterPro" id="IPR041679">
    <property type="entry name" value="DNA2/NAM7-like_C"/>
</dbReference>